<feature type="compositionally biased region" description="Low complexity" evidence="1">
    <location>
        <begin position="245"/>
        <end position="268"/>
    </location>
</feature>
<comment type="caution">
    <text evidence="3">The sequence shown here is derived from an EMBL/GenBank/DDBJ whole genome shotgun (WGS) entry which is preliminary data.</text>
</comment>
<dbReference type="Pfam" id="PF02602">
    <property type="entry name" value="HEM4"/>
    <property type="match status" value="1"/>
</dbReference>
<proteinExistence type="predicted"/>
<dbReference type="GO" id="GO:0004852">
    <property type="term" value="F:uroporphyrinogen-III synthase activity"/>
    <property type="evidence" value="ECO:0007669"/>
    <property type="project" value="InterPro"/>
</dbReference>
<keyword evidence="4" id="KW-1185">Reference proteome</keyword>
<sequence length="591" mass="63639">MTVLIIRPQPQADRLGAELDKHRISHLVAPLLMITPLPAPAELPALLAGANWVLVVSAHAAAALPAPLPKGPRYAAVGEATAQALKSAGAEAVLVADPPDSEGLLAQPALAKVQDEQILIAKGEGGRDLLATTLRERGAVVEELALYRREPVSLPPQVLLDWQDKGVDKVLVTSNSLLDALLDTAAPHLLPWLQGLTLLVPSKRVKDYAATKGFTKLVQLKDASDQAVVDYLKESASPMTDTPTSAAPKAAADPKSSPKAAPAKAAVAKPKSAKGPLALALLALLLGAGALGLSGWQYYQQQQALANRAPTVSPAQLSAAEQSLSGKLAGLEQRQQQLAGQQQNRLDGFQGQLDKLWNQQQKTISWPREEAAMLVRMANRRLYLAQDLTVAKALLKDADASLKQLPESTDVLAWRQAIAADIASLDAQPKIDRTAIAMRLEALTRQVPKLPMNTVQLPATDGQQQDLTLTEDEGDWRDNLAKSLERFADKFITIRRREDGVKPLLSPSHEAYLREDFKLALSEAKLAMFAGDASRYQASLRQLLDWQKAYGDSNNESWKAFADELTALLDTPVSLSLPGQLDSLRLAEAAQ</sequence>
<feature type="domain" description="Tetrapyrrole biosynthesis uroporphyrinogen III synthase" evidence="2">
    <location>
        <begin position="14"/>
        <end position="227"/>
    </location>
</feature>
<evidence type="ECO:0000256" key="1">
    <source>
        <dbReference type="SAM" id="MobiDB-lite"/>
    </source>
</evidence>
<gene>
    <name evidence="3" type="ORF">EDC28_107276</name>
</gene>
<dbReference type="PANTHER" id="PTHR38043:SF1">
    <property type="entry name" value="PROTEIN HEMX"/>
    <property type="match status" value="1"/>
</dbReference>
<name>A0A3N1P797_9GAMM</name>
<feature type="region of interest" description="Disordered" evidence="1">
    <location>
        <begin position="237"/>
        <end position="268"/>
    </location>
</feature>
<dbReference type="InterPro" id="IPR003754">
    <property type="entry name" value="4pyrrol_synth_uPrphyn_synth"/>
</dbReference>
<dbReference type="Gene3D" id="3.40.50.10090">
    <property type="match status" value="2"/>
</dbReference>
<dbReference type="Pfam" id="PF04375">
    <property type="entry name" value="HemX"/>
    <property type="match status" value="1"/>
</dbReference>
<dbReference type="AlphaFoldDB" id="A0A3N1P797"/>
<organism evidence="3 4">
    <name type="scientific">Gallaecimonas pentaromativorans</name>
    <dbReference type="NCBI Taxonomy" id="584787"/>
    <lineage>
        <taxon>Bacteria</taxon>
        <taxon>Pseudomonadati</taxon>
        <taxon>Pseudomonadota</taxon>
        <taxon>Gammaproteobacteria</taxon>
        <taxon>Enterobacterales</taxon>
        <taxon>Gallaecimonadaceae</taxon>
        <taxon>Gallaecimonas</taxon>
    </lineage>
</organism>
<dbReference type="CDD" id="cd06578">
    <property type="entry name" value="HemD"/>
    <property type="match status" value="1"/>
</dbReference>
<reference evidence="3 4" key="1">
    <citation type="submission" date="2018-11" db="EMBL/GenBank/DDBJ databases">
        <title>Genomic Encyclopedia of Type Strains, Phase IV (KMG-IV): sequencing the most valuable type-strain genomes for metagenomic binning, comparative biology and taxonomic classification.</title>
        <authorList>
            <person name="Goeker M."/>
        </authorList>
    </citation>
    <scope>NUCLEOTIDE SEQUENCE [LARGE SCALE GENOMIC DNA]</scope>
    <source>
        <strain evidence="3 4">DSM 21945</strain>
    </source>
</reference>
<accession>A0A3N1P797</accession>
<dbReference type="InterPro" id="IPR007470">
    <property type="entry name" value="HemX"/>
</dbReference>
<protein>
    <submittedName>
        <fullName evidence="3">Uncharacterized protein HemX</fullName>
    </submittedName>
</protein>
<dbReference type="EMBL" id="RJUL01000007">
    <property type="protein sequence ID" value="ROQ24393.1"/>
    <property type="molecule type" value="Genomic_DNA"/>
</dbReference>
<dbReference type="Proteomes" id="UP000268033">
    <property type="component" value="Unassembled WGS sequence"/>
</dbReference>
<evidence type="ECO:0000313" key="4">
    <source>
        <dbReference type="Proteomes" id="UP000268033"/>
    </source>
</evidence>
<dbReference type="PANTHER" id="PTHR38043">
    <property type="entry name" value="PROTEIN HEMX"/>
    <property type="match status" value="1"/>
</dbReference>
<evidence type="ECO:0000259" key="2">
    <source>
        <dbReference type="Pfam" id="PF02602"/>
    </source>
</evidence>
<dbReference type="SUPFAM" id="SSF69618">
    <property type="entry name" value="HemD-like"/>
    <property type="match status" value="1"/>
</dbReference>
<evidence type="ECO:0000313" key="3">
    <source>
        <dbReference type="EMBL" id="ROQ24393.1"/>
    </source>
</evidence>
<dbReference type="GO" id="GO:0033014">
    <property type="term" value="P:tetrapyrrole biosynthetic process"/>
    <property type="evidence" value="ECO:0007669"/>
    <property type="project" value="InterPro"/>
</dbReference>
<dbReference type="RefSeq" id="WP_123422071.1">
    <property type="nucleotide sequence ID" value="NZ_RJUL01000007.1"/>
</dbReference>
<dbReference type="InterPro" id="IPR036108">
    <property type="entry name" value="4pyrrol_syn_uPrphyn_synt_sf"/>
</dbReference>
<dbReference type="STRING" id="584787.GCA_001247655_00837"/>